<reference evidence="3" key="2">
    <citation type="journal article" date="2022" name="Nat. Microbiol.">
        <title>A closed Candidatus Odinarchaeum chromosome exposes Asgard archaeal viruses.</title>
        <authorList>
            <person name="Tamarit D."/>
            <person name="Caceres E.F."/>
            <person name="Krupovic M."/>
            <person name="Nijland R."/>
            <person name="Eme L."/>
            <person name="Robinson N.P."/>
            <person name="Ettema T.J.G."/>
        </authorList>
    </citation>
    <scope>NUCLEOTIDE SEQUENCE</scope>
    <source>
        <strain evidence="3">LCB_4</strain>
    </source>
</reference>
<dbReference type="Gene3D" id="3.20.20.140">
    <property type="entry name" value="Metal-dependent hydrolases"/>
    <property type="match status" value="1"/>
</dbReference>
<dbReference type="InterPro" id="IPR032466">
    <property type="entry name" value="Metal_Hydrolase"/>
</dbReference>
<reference evidence="3" key="1">
    <citation type="journal article" date="2017" name="Nature">
        <title>Asgard archaea illuminate the origin of eukaryotic cellular complexity.</title>
        <authorList>
            <person name="Zaremba-Niedzwiedzka K."/>
            <person name="Caceres E.F."/>
            <person name="Saw J.H."/>
            <person name="Backstrom D."/>
            <person name="Juzokaite L."/>
            <person name="Vancaester E."/>
            <person name="Seitz K.W."/>
            <person name="Anantharaman K."/>
            <person name="Starnawski P."/>
            <person name="Kjeldsen K.U."/>
            <person name="Scott M.B."/>
            <person name="Nunoura T."/>
            <person name="Banfield J.F."/>
            <person name="Schramm A."/>
            <person name="Baker B.J."/>
            <person name="Spang A."/>
            <person name="Ettema T.J.G."/>
        </authorList>
    </citation>
    <scope>NUCLEOTIDE SEQUENCE</scope>
    <source>
        <strain evidence="3">LCB_4</strain>
    </source>
</reference>
<dbReference type="EMBL" id="CP091871">
    <property type="protein sequence ID" value="WEU41049.1"/>
    <property type="molecule type" value="Genomic_DNA"/>
</dbReference>
<gene>
    <name evidence="3" type="ORF">OdinLCB4_002620</name>
</gene>
<dbReference type="SUPFAM" id="SSF51556">
    <property type="entry name" value="Metallo-dependent hydrolases"/>
    <property type="match status" value="1"/>
</dbReference>
<dbReference type="CDD" id="cd01298">
    <property type="entry name" value="ATZ_TRZ_like"/>
    <property type="match status" value="1"/>
</dbReference>
<dbReference type="KEGG" id="oyw:OdinLCB4_002620"/>
<dbReference type="Gene3D" id="2.30.40.10">
    <property type="entry name" value="Urease, subunit C, domain 1"/>
    <property type="match status" value="1"/>
</dbReference>
<dbReference type="InterPro" id="IPR006680">
    <property type="entry name" value="Amidohydro-rel"/>
</dbReference>
<dbReference type="InterPro" id="IPR011059">
    <property type="entry name" value="Metal-dep_hydrolase_composite"/>
</dbReference>
<feature type="domain" description="Amidohydrolase-related" evidence="2">
    <location>
        <begin position="54"/>
        <end position="421"/>
    </location>
</feature>
<protein>
    <submittedName>
        <fullName evidence="3">Amidohydrolase</fullName>
    </submittedName>
</protein>
<dbReference type="AlphaFoldDB" id="A0AAF0IC83"/>
<evidence type="ECO:0000313" key="4">
    <source>
        <dbReference type="Proteomes" id="UP000186851"/>
    </source>
</evidence>
<dbReference type="PANTHER" id="PTHR43794:SF11">
    <property type="entry name" value="AMIDOHYDROLASE-RELATED DOMAIN-CONTAINING PROTEIN"/>
    <property type="match status" value="1"/>
</dbReference>
<dbReference type="Proteomes" id="UP000186851">
    <property type="component" value="Chromosome"/>
</dbReference>
<sequence>MFVNGVVLTMDLKNTVIRDGCVVVEDDRIIDVGKYSELKNKYHGYEKFNCNNKIVMPPFINCHTHASMTLLRGYADDLPLFEWLTKWIFPVEKTLTPSDIYLGTRLAVIESALSGVSCLNTMYYFMDMEAEAISQAGLRGVVGHVCFSNTKKQDASITFNLVKKWHKAKNGLIRVSVDPHSVYTVDPVYLKELYQLKKELNDKYGSVEAPIKWHIHTAETADELVKMRESFSSSENSEVKKLVSDNYDGVFDYLNRLNVLDEHIVAAHCVHLTDRDISLIREKSVNVVHNPVSNLKLASGVSPLPKLLNNKINVSLGTDGPCSNNSLDMFETVKITALLHKGVNLNPTVLPAHEVIKMATINGARTLGWDSEIGSIEKGKKADLLIIDLSKPHATPLYNEFSQLVYALKSSDVDSLLVNGRFIIENKVMKTVNVEDTISKVVKWVADRFPDKSVNS</sequence>
<organism evidence="3 4">
    <name type="scientific">Odinarchaeota yellowstonii (strain LCB_4)</name>
    <dbReference type="NCBI Taxonomy" id="1841599"/>
    <lineage>
        <taxon>Archaea</taxon>
        <taxon>Promethearchaeati</taxon>
        <taxon>Candidatus Odinarchaeota</taxon>
        <taxon>Candidatus Odinarchaeia</taxon>
        <taxon>Candidatus Odinarchaeales</taxon>
        <taxon>Candidatus Odinarchaeaceae</taxon>
        <taxon>Candidatus Odinarchaeum</taxon>
    </lineage>
</organism>
<evidence type="ECO:0000313" key="3">
    <source>
        <dbReference type="EMBL" id="WEU41049.1"/>
    </source>
</evidence>
<name>A0AAF0IC83_ODILC</name>
<proteinExistence type="predicted"/>
<dbReference type="GO" id="GO:0016810">
    <property type="term" value="F:hydrolase activity, acting on carbon-nitrogen (but not peptide) bonds"/>
    <property type="evidence" value="ECO:0007669"/>
    <property type="project" value="InterPro"/>
</dbReference>
<keyword evidence="1" id="KW-0378">Hydrolase</keyword>
<evidence type="ECO:0000259" key="2">
    <source>
        <dbReference type="Pfam" id="PF01979"/>
    </source>
</evidence>
<dbReference type="InterPro" id="IPR050287">
    <property type="entry name" value="MTA/SAH_deaminase"/>
</dbReference>
<evidence type="ECO:0000256" key="1">
    <source>
        <dbReference type="ARBA" id="ARBA00022801"/>
    </source>
</evidence>
<dbReference type="Pfam" id="PF01979">
    <property type="entry name" value="Amidohydro_1"/>
    <property type="match status" value="1"/>
</dbReference>
<accession>A0AAF0IC83</accession>
<dbReference type="SUPFAM" id="SSF51338">
    <property type="entry name" value="Composite domain of metallo-dependent hydrolases"/>
    <property type="match status" value="1"/>
</dbReference>
<dbReference type="PANTHER" id="PTHR43794">
    <property type="entry name" value="AMINOHYDROLASE SSNA-RELATED"/>
    <property type="match status" value="1"/>
</dbReference>